<comment type="caution">
    <text evidence="2">The sequence shown here is derived from an EMBL/GenBank/DDBJ whole genome shotgun (WGS) entry which is preliminary data.</text>
</comment>
<dbReference type="InterPro" id="IPR039422">
    <property type="entry name" value="MarR/SlyA-like"/>
</dbReference>
<dbReference type="PANTHER" id="PTHR33164">
    <property type="entry name" value="TRANSCRIPTIONAL REGULATOR, MARR FAMILY"/>
    <property type="match status" value="1"/>
</dbReference>
<dbReference type="GO" id="GO:0003700">
    <property type="term" value="F:DNA-binding transcription factor activity"/>
    <property type="evidence" value="ECO:0007669"/>
    <property type="project" value="InterPro"/>
</dbReference>
<sequence>MDDRADENPPSWRSLPSWLLSQTAGHAQRLVGDGFAAVGARGYHYRLLATLAEHGPASQAALGRRSGIHLSDMVAAINELAERGQVQRAPDPSDRRRNIVSLTAEGRRQLRLLEKELAVRQEELLAPLAPGEREQLIGLLSRLLDHHDRQPGAAEEPWR</sequence>
<dbReference type="InterPro" id="IPR036388">
    <property type="entry name" value="WH-like_DNA-bd_sf"/>
</dbReference>
<gene>
    <name evidence="2" type="primary">marR_2</name>
    <name evidence="2" type="ORF">Cba03nite_55120</name>
</gene>
<name>A0A8J3NLK6_9ACTN</name>
<evidence type="ECO:0000313" key="2">
    <source>
        <dbReference type="EMBL" id="GIF84163.1"/>
    </source>
</evidence>
<protein>
    <submittedName>
        <fullName evidence="2">MarR family transcriptional regulator</fullName>
    </submittedName>
</protein>
<dbReference type="PRINTS" id="PR00598">
    <property type="entry name" value="HTHMARR"/>
</dbReference>
<dbReference type="AlphaFoldDB" id="A0A8J3NLK6"/>
<dbReference type="PROSITE" id="PS50995">
    <property type="entry name" value="HTH_MARR_2"/>
    <property type="match status" value="1"/>
</dbReference>
<reference evidence="2 3" key="1">
    <citation type="submission" date="2021-01" db="EMBL/GenBank/DDBJ databases">
        <title>Whole genome shotgun sequence of Catellatospora bangladeshensis NBRC 107357.</title>
        <authorList>
            <person name="Komaki H."/>
            <person name="Tamura T."/>
        </authorList>
    </citation>
    <scope>NUCLEOTIDE SEQUENCE [LARGE SCALE GENOMIC DNA]</scope>
    <source>
        <strain evidence="2 3">NBRC 107357</strain>
    </source>
</reference>
<dbReference type="InterPro" id="IPR000835">
    <property type="entry name" value="HTH_MarR-typ"/>
</dbReference>
<dbReference type="PANTHER" id="PTHR33164:SF95">
    <property type="entry name" value="TRANSCRIPTIONAL REGULATOR"/>
    <property type="match status" value="1"/>
</dbReference>
<evidence type="ECO:0000259" key="1">
    <source>
        <dbReference type="PROSITE" id="PS50995"/>
    </source>
</evidence>
<dbReference type="Pfam" id="PF01047">
    <property type="entry name" value="MarR"/>
    <property type="match status" value="1"/>
</dbReference>
<evidence type="ECO:0000313" key="3">
    <source>
        <dbReference type="Proteomes" id="UP000601223"/>
    </source>
</evidence>
<dbReference type="SMART" id="SM00347">
    <property type="entry name" value="HTH_MARR"/>
    <property type="match status" value="1"/>
</dbReference>
<organism evidence="2 3">
    <name type="scientific">Catellatospora bangladeshensis</name>
    <dbReference type="NCBI Taxonomy" id="310355"/>
    <lineage>
        <taxon>Bacteria</taxon>
        <taxon>Bacillati</taxon>
        <taxon>Actinomycetota</taxon>
        <taxon>Actinomycetes</taxon>
        <taxon>Micromonosporales</taxon>
        <taxon>Micromonosporaceae</taxon>
        <taxon>Catellatospora</taxon>
    </lineage>
</organism>
<dbReference type="Proteomes" id="UP000601223">
    <property type="component" value="Unassembled WGS sequence"/>
</dbReference>
<keyword evidence="3" id="KW-1185">Reference proteome</keyword>
<dbReference type="SUPFAM" id="SSF46785">
    <property type="entry name" value="Winged helix' DNA-binding domain"/>
    <property type="match status" value="1"/>
</dbReference>
<proteinExistence type="predicted"/>
<dbReference type="EMBL" id="BONF01000034">
    <property type="protein sequence ID" value="GIF84163.1"/>
    <property type="molecule type" value="Genomic_DNA"/>
</dbReference>
<dbReference type="GO" id="GO:0006950">
    <property type="term" value="P:response to stress"/>
    <property type="evidence" value="ECO:0007669"/>
    <property type="project" value="TreeGrafter"/>
</dbReference>
<accession>A0A8J3NLK6</accession>
<dbReference type="RefSeq" id="WP_203752061.1">
    <property type="nucleotide sequence ID" value="NZ_BONF01000034.1"/>
</dbReference>
<dbReference type="Gene3D" id="1.10.10.10">
    <property type="entry name" value="Winged helix-like DNA-binding domain superfamily/Winged helix DNA-binding domain"/>
    <property type="match status" value="1"/>
</dbReference>
<dbReference type="InterPro" id="IPR036390">
    <property type="entry name" value="WH_DNA-bd_sf"/>
</dbReference>
<feature type="domain" description="HTH marR-type" evidence="1">
    <location>
        <begin position="1"/>
        <end position="145"/>
    </location>
</feature>